<comment type="similarity">
    <text evidence="5">Belongs to the SAT4 family.</text>
</comment>
<dbReference type="InterPro" id="IPR049326">
    <property type="entry name" value="Rhodopsin_dom_fungi"/>
</dbReference>
<sequence>MSFGLHISQSDLDLVSERVERTTVATGCFLASAWISVGLRFGVRGIMIRCLGWDDWLILVTIVGLSERHFLSQYQLTPRKVAFTFYCTFVILSENLALNLVLGKADLAEIPSLVNTPPSDKSQYFLAAITTYILTTVIFKAALGLFYLRIVVSRRLQHVVYVTMAISITYGIAYLFFTLFQCGEPRDLVGKRIGGECVSNAALLGVGLSEGAVNATADWILALLPIIPLRKANMPRPAKLSASFVILAGAAGSVCSVVRLPFITDYSPGSDFLLKSSRFTLWSVAECGICITAASLATLRPLFRTCLEGARETLSRSGHSRQKNTGTSQSTSGRYDQMHDDPLSLSGLELQPRAQAVITGGTGHWQDQQHAKLWKPRSYGLRAAPRQHLTAHDEAQLPSSEPSTVIPDEPSTHQEGPSKSAPMVSSQAKRQSFDRDMIQASTSRSTRDSTFEDADLREKSFLDV</sequence>
<evidence type="ECO:0000256" key="1">
    <source>
        <dbReference type="ARBA" id="ARBA00004141"/>
    </source>
</evidence>
<organism evidence="9 10">
    <name type="scientific">Hortaea werneckii</name>
    <name type="common">Black yeast</name>
    <name type="synonym">Cladosporium werneckii</name>
    <dbReference type="NCBI Taxonomy" id="91943"/>
    <lineage>
        <taxon>Eukaryota</taxon>
        <taxon>Fungi</taxon>
        <taxon>Dikarya</taxon>
        <taxon>Ascomycota</taxon>
        <taxon>Pezizomycotina</taxon>
        <taxon>Dothideomycetes</taxon>
        <taxon>Dothideomycetidae</taxon>
        <taxon>Mycosphaerellales</taxon>
        <taxon>Teratosphaeriaceae</taxon>
        <taxon>Hortaea</taxon>
    </lineage>
</organism>
<feature type="transmembrane region" description="Helical" evidence="7">
    <location>
        <begin position="122"/>
        <end position="147"/>
    </location>
</feature>
<keyword evidence="3 7" id="KW-1133">Transmembrane helix</keyword>
<feature type="transmembrane region" description="Helical" evidence="7">
    <location>
        <begin position="201"/>
        <end position="228"/>
    </location>
</feature>
<dbReference type="GO" id="GO:0016020">
    <property type="term" value="C:membrane"/>
    <property type="evidence" value="ECO:0007669"/>
    <property type="project" value="UniProtKB-SubCell"/>
</dbReference>
<reference evidence="9 10" key="1">
    <citation type="journal article" date="2018" name="BMC Genomics">
        <title>Genomic evidence for intraspecific hybridization in a clonal and extremely halotolerant yeast.</title>
        <authorList>
            <person name="Gostincar C."/>
            <person name="Stajich J.E."/>
            <person name="Zupancic J."/>
            <person name="Zalar P."/>
            <person name="Gunde-Cimerman N."/>
        </authorList>
    </citation>
    <scope>NUCLEOTIDE SEQUENCE [LARGE SCALE GENOMIC DNA]</scope>
    <source>
        <strain evidence="9 10">EXF-6654</strain>
    </source>
</reference>
<feature type="compositionally biased region" description="Polar residues" evidence="6">
    <location>
        <begin position="323"/>
        <end position="334"/>
    </location>
</feature>
<keyword evidence="4 7" id="KW-0472">Membrane</keyword>
<comment type="caution">
    <text evidence="9">The sequence shown here is derived from an EMBL/GenBank/DDBJ whole genome shotgun (WGS) entry which is preliminary data.</text>
</comment>
<evidence type="ECO:0000256" key="7">
    <source>
        <dbReference type="SAM" id="Phobius"/>
    </source>
</evidence>
<keyword evidence="2 7" id="KW-0812">Transmembrane</keyword>
<feature type="compositionally biased region" description="Basic and acidic residues" evidence="6">
    <location>
        <begin position="445"/>
        <end position="464"/>
    </location>
</feature>
<evidence type="ECO:0000256" key="6">
    <source>
        <dbReference type="SAM" id="MobiDB-lite"/>
    </source>
</evidence>
<feature type="region of interest" description="Disordered" evidence="6">
    <location>
        <begin position="314"/>
        <end position="341"/>
    </location>
</feature>
<dbReference type="AlphaFoldDB" id="A0A3M6ZDV1"/>
<evidence type="ECO:0000313" key="10">
    <source>
        <dbReference type="Proteomes" id="UP000282582"/>
    </source>
</evidence>
<feature type="transmembrane region" description="Helical" evidence="7">
    <location>
        <begin position="159"/>
        <end position="181"/>
    </location>
</feature>
<feature type="transmembrane region" description="Helical" evidence="7">
    <location>
        <begin position="279"/>
        <end position="299"/>
    </location>
</feature>
<evidence type="ECO:0000313" key="9">
    <source>
        <dbReference type="EMBL" id="RMY13383.1"/>
    </source>
</evidence>
<feature type="region of interest" description="Disordered" evidence="6">
    <location>
        <begin position="387"/>
        <end position="464"/>
    </location>
</feature>
<feature type="transmembrane region" description="Helical" evidence="7">
    <location>
        <begin position="24"/>
        <end position="43"/>
    </location>
</feature>
<feature type="compositionally biased region" description="Polar residues" evidence="6">
    <location>
        <begin position="413"/>
        <end position="430"/>
    </location>
</feature>
<proteinExistence type="inferred from homology"/>
<feature type="transmembrane region" description="Helical" evidence="7">
    <location>
        <begin position="81"/>
        <end position="102"/>
    </location>
</feature>
<protein>
    <recommendedName>
        <fullName evidence="8">Rhodopsin domain-containing protein</fullName>
    </recommendedName>
</protein>
<dbReference type="EMBL" id="QWIK01000099">
    <property type="protein sequence ID" value="RMY13383.1"/>
    <property type="molecule type" value="Genomic_DNA"/>
</dbReference>
<dbReference type="VEuPathDB" id="FungiDB:BTJ68_06003"/>
<dbReference type="Proteomes" id="UP000282582">
    <property type="component" value="Unassembled WGS sequence"/>
</dbReference>
<feature type="transmembrane region" description="Helical" evidence="7">
    <location>
        <begin position="240"/>
        <end position="259"/>
    </location>
</feature>
<evidence type="ECO:0000256" key="5">
    <source>
        <dbReference type="ARBA" id="ARBA00038359"/>
    </source>
</evidence>
<evidence type="ECO:0000259" key="8">
    <source>
        <dbReference type="Pfam" id="PF20684"/>
    </source>
</evidence>
<evidence type="ECO:0000256" key="4">
    <source>
        <dbReference type="ARBA" id="ARBA00023136"/>
    </source>
</evidence>
<dbReference type="InterPro" id="IPR052337">
    <property type="entry name" value="SAT4-like"/>
</dbReference>
<comment type="subcellular location">
    <subcellularLocation>
        <location evidence="1">Membrane</location>
        <topology evidence="1">Multi-pass membrane protein</topology>
    </subcellularLocation>
</comment>
<name>A0A3M6ZDV1_HORWE</name>
<dbReference type="Pfam" id="PF20684">
    <property type="entry name" value="Fung_rhodopsin"/>
    <property type="match status" value="1"/>
</dbReference>
<evidence type="ECO:0000256" key="3">
    <source>
        <dbReference type="ARBA" id="ARBA00022989"/>
    </source>
</evidence>
<dbReference type="PANTHER" id="PTHR33048">
    <property type="entry name" value="PTH11-LIKE INTEGRAL MEMBRANE PROTEIN (AFU_ORTHOLOGUE AFUA_5G11245)"/>
    <property type="match status" value="1"/>
</dbReference>
<evidence type="ECO:0000256" key="2">
    <source>
        <dbReference type="ARBA" id="ARBA00022692"/>
    </source>
</evidence>
<gene>
    <name evidence="9" type="ORF">D0868_02040</name>
</gene>
<accession>A0A3M6ZDV1</accession>
<dbReference type="PANTHER" id="PTHR33048:SF96">
    <property type="entry name" value="INTEGRAL MEMBRANE PROTEIN"/>
    <property type="match status" value="1"/>
</dbReference>
<feature type="domain" description="Rhodopsin" evidence="8">
    <location>
        <begin position="39"/>
        <end position="304"/>
    </location>
</feature>